<feature type="chain" id="PRO_5046912012" evidence="1">
    <location>
        <begin position="25"/>
        <end position="357"/>
    </location>
</feature>
<gene>
    <name evidence="2" type="primary">pelA</name>
    <name evidence="2" type="ORF">ACFQ2N_07335</name>
</gene>
<keyword evidence="3" id="KW-1185">Reference proteome</keyword>
<dbReference type="GO" id="GO:0030570">
    <property type="term" value="F:pectate lyase activity"/>
    <property type="evidence" value="ECO:0007669"/>
    <property type="project" value="UniProtKB-EC"/>
</dbReference>
<evidence type="ECO:0000313" key="2">
    <source>
        <dbReference type="EMBL" id="MFD1042156.1"/>
    </source>
</evidence>
<dbReference type="SUPFAM" id="SSF81853">
    <property type="entry name" value="Family 10 polysaccharide lyase"/>
    <property type="match status" value="1"/>
</dbReference>
<dbReference type="Gene3D" id="1.50.10.20">
    <property type="match status" value="1"/>
</dbReference>
<dbReference type="Pfam" id="PF09492">
    <property type="entry name" value="Pec_lyase"/>
    <property type="match status" value="1"/>
</dbReference>
<name>A0ABW3LUZ0_9GAMM</name>
<dbReference type="InterPro" id="IPR012669">
    <property type="entry name" value="Pectate_lyase"/>
</dbReference>
<dbReference type="NCBIfam" id="TIGR02474">
    <property type="entry name" value="pec_lyase"/>
    <property type="match status" value="1"/>
</dbReference>
<sequence>MSPVIPLRLLLALSMTLPAACATAAPAPAAATDPVAENMLLLQTPSGGWSKHYQGRKVDYARTYDDGERSALRAPDRHDDATIDNKATTSEIVALAEAHARTGNPAYLDGARRGVEYLLRAQYPNGGWPQFHPDLSSYRHQITLNDDAMVRVIGLLQDVATAEGALAALPAELRARAAAAAARGIDSLLALQVKIDGQPTIWAAQYDETTLQPARARAYELPSLAVAESVGVLRLLMRQPQPDARTVAAIESGARWLEAHRLPDLALEHIDAPHEETGKDVRLVSKPGASLWARFYDLERQQPLVANREGQVVAFAELPNERRTGYGWYGTWPAKLLAEELPRWRKVHASAPAAAPR</sequence>
<keyword evidence="1" id="KW-0732">Signal</keyword>
<comment type="caution">
    <text evidence="2">The sequence shown here is derived from an EMBL/GenBank/DDBJ whole genome shotgun (WGS) entry which is preliminary data.</text>
</comment>
<proteinExistence type="predicted"/>
<evidence type="ECO:0000313" key="3">
    <source>
        <dbReference type="Proteomes" id="UP001597033"/>
    </source>
</evidence>
<keyword evidence="2" id="KW-0456">Lyase</keyword>
<dbReference type="Proteomes" id="UP001597033">
    <property type="component" value="Unassembled WGS sequence"/>
</dbReference>
<dbReference type="EC" id="4.2.2.2" evidence="2"/>
<reference evidence="3" key="1">
    <citation type="journal article" date="2019" name="Int. J. Syst. Evol. Microbiol.">
        <title>The Global Catalogue of Microorganisms (GCM) 10K type strain sequencing project: providing services to taxonomists for standard genome sequencing and annotation.</title>
        <authorList>
            <consortium name="The Broad Institute Genomics Platform"/>
            <consortium name="The Broad Institute Genome Sequencing Center for Infectious Disease"/>
            <person name="Wu L."/>
            <person name="Ma J."/>
        </authorList>
    </citation>
    <scope>NUCLEOTIDE SEQUENCE [LARGE SCALE GENOMIC DNA]</scope>
    <source>
        <strain evidence="3">CCUG 55854</strain>
    </source>
</reference>
<evidence type="ECO:0000256" key="1">
    <source>
        <dbReference type="SAM" id="SignalP"/>
    </source>
</evidence>
<feature type="signal peptide" evidence="1">
    <location>
        <begin position="1"/>
        <end position="24"/>
    </location>
</feature>
<dbReference type="RefSeq" id="WP_162375912.1">
    <property type="nucleotide sequence ID" value="NZ_JBHTKN010000004.1"/>
</dbReference>
<dbReference type="EMBL" id="JBHTKN010000004">
    <property type="protein sequence ID" value="MFD1042156.1"/>
    <property type="molecule type" value="Genomic_DNA"/>
</dbReference>
<organism evidence="2 3">
    <name type="scientific">Pseudoxanthomonas kaohsiungensis</name>
    <dbReference type="NCBI Taxonomy" id="283923"/>
    <lineage>
        <taxon>Bacteria</taxon>
        <taxon>Pseudomonadati</taxon>
        <taxon>Pseudomonadota</taxon>
        <taxon>Gammaproteobacteria</taxon>
        <taxon>Lysobacterales</taxon>
        <taxon>Lysobacteraceae</taxon>
        <taxon>Pseudoxanthomonas</taxon>
    </lineage>
</organism>
<protein>
    <submittedName>
        <fullName evidence="2">Pectate lyase</fullName>
        <ecNumber evidence="2">4.2.2.2</ecNumber>
    </submittedName>
</protein>
<accession>A0ABW3LUZ0</accession>